<comment type="subcellular location">
    <subcellularLocation>
        <location evidence="1">Membrane</location>
    </subcellularLocation>
</comment>
<evidence type="ECO:0000259" key="9">
    <source>
        <dbReference type="PROSITE" id="PS50268"/>
    </source>
</evidence>
<organism evidence="11 12">
    <name type="scientific">Dibothriocephalus latus</name>
    <name type="common">Fish tapeworm</name>
    <name type="synonym">Diphyllobothrium latum</name>
    <dbReference type="NCBI Taxonomy" id="60516"/>
    <lineage>
        <taxon>Eukaryota</taxon>
        <taxon>Metazoa</taxon>
        <taxon>Spiralia</taxon>
        <taxon>Lophotrochozoa</taxon>
        <taxon>Platyhelminthes</taxon>
        <taxon>Cestoda</taxon>
        <taxon>Eucestoda</taxon>
        <taxon>Diphyllobothriidea</taxon>
        <taxon>Diphyllobothriidae</taxon>
        <taxon>Dibothriocephalus</taxon>
    </lineage>
</organism>
<reference evidence="11 12" key="1">
    <citation type="submission" date="2018-11" db="EMBL/GenBank/DDBJ databases">
        <authorList>
            <consortium name="Pathogen Informatics"/>
        </authorList>
    </citation>
    <scope>NUCLEOTIDE SEQUENCE [LARGE SCALE GENOMIC DNA]</scope>
</reference>
<evidence type="ECO:0000256" key="4">
    <source>
        <dbReference type="ARBA" id="ARBA00022837"/>
    </source>
</evidence>
<dbReference type="FunFam" id="2.60.40.60:FF:000020">
    <property type="entry name" value="Dachsous cadherin-related 1b"/>
    <property type="match status" value="1"/>
</dbReference>
<feature type="domain" description="Ig-like" evidence="10">
    <location>
        <begin position="237"/>
        <end position="326"/>
    </location>
</feature>
<feature type="domain" description="Cadherin" evidence="9">
    <location>
        <begin position="681"/>
        <end position="783"/>
    </location>
</feature>
<feature type="domain" description="Cadherin" evidence="9">
    <location>
        <begin position="492"/>
        <end position="596"/>
    </location>
</feature>
<evidence type="ECO:0000256" key="5">
    <source>
        <dbReference type="ARBA" id="ARBA00022889"/>
    </source>
</evidence>
<sequence>MFPAAGEIILAAQLDREKRDQYALTIRASDPGGLVDFATLHVYVTDVNDNAPVIQQTRYEVSLPIYPDQDLSGTFKPCESTFNRKLISDSDISCAKSFENLKGFRKHWLQLHTREFMIRITIQPKDYGEAAWKSSSTAPVSLPLRVTADDIDLGSNAHVIYRFPGVSQMPNSSFPLPFSIASNTGELLLNRAVTPTETHSGVISFQVEACDQPITGDSLCSEPVEVVVHLAPTDNLPNLTVTCSSNEISESDVILTEAVAGCHVSSPGIQGAWSLEGTRAATKAFRIDQSTGLIYVSNTLDFETRSAYLLIVKYSTSIHHEETEVPVTAVAQLSLQLTDKNDCYPEFSASEYWVSIPEDLSTGSKFFRVTVDDCDSDDRSRLKLSLRHKPPPPVFEFYVTDPDTVDRDLLTFYFVEQPKSSNSAHQGPIYQAYHYFGLSPGGELYLRQPLDCEEQRSHTLHVKASDGLFETERPFVLKVIIEDENDNAPFCVSPRQEIAVSETLPLDTVLPFNITATDADVSEQNSRMNFSLFKGDARLFAVDPSTGEIRLVGPLDYETTRTHHLQVKATDFGGLFCLFSDLRIQVLDENDNEPKFSAVQISPVPEDALLNSLIGKVNAVDADSVQTLDRETQAVHQLTILAIDGAPPDGSTTTASSIRHTATASVSISLLDVNDFPPQFLDPQPLVNVSELTPVGSLLMRFQAFSLDEGENGVIRYRLLESQPEFILNATSGELHLGSPLDYERASGHFLTIEARDGGTPSLSTTTVARINVIDVNDNRPRFIRQQAYPLDDITATATGSGSLVPTGVYVFEIPENTPEGTQFGRVRRNPRWPV</sequence>
<keyword evidence="5" id="KW-0130">Cell adhesion</keyword>
<accession>A0A3P7LFJ8</accession>
<dbReference type="SUPFAM" id="SSF49313">
    <property type="entry name" value="Cadherin-like"/>
    <property type="match status" value="7"/>
</dbReference>
<dbReference type="Proteomes" id="UP000281553">
    <property type="component" value="Unassembled WGS sequence"/>
</dbReference>
<protein>
    <recommendedName>
        <fullName evidence="13">Cadherin domain-containing protein</fullName>
    </recommendedName>
</protein>
<dbReference type="SMART" id="SM00112">
    <property type="entry name" value="CA"/>
    <property type="match status" value="7"/>
</dbReference>
<evidence type="ECO:0000256" key="2">
    <source>
        <dbReference type="ARBA" id="ARBA00022692"/>
    </source>
</evidence>
<keyword evidence="4 8" id="KW-0106">Calcium</keyword>
<dbReference type="InterPro" id="IPR007110">
    <property type="entry name" value="Ig-like_dom"/>
</dbReference>
<dbReference type="Gene3D" id="2.60.40.60">
    <property type="entry name" value="Cadherins"/>
    <property type="match status" value="7"/>
</dbReference>
<dbReference type="PROSITE" id="PS00232">
    <property type="entry name" value="CADHERIN_1"/>
    <property type="match status" value="2"/>
</dbReference>
<dbReference type="GO" id="GO:0005886">
    <property type="term" value="C:plasma membrane"/>
    <property type="evidence" value="ECO:0007669"/>
    <property type="project" value="InterPro"/>
</dbReference>
<name>A0A3P7LFJ8_DIBLA</name>
<evidence type="ECO:0000313" key="11">
    <source>
        <dbReference type="EMBL" id="VDN09393.1"/>
    </source>
</evidence>
<dbReference type="PROSITE" id="PS50268">
    <property type="entry name" value="CADHERIN_2"/>
    <property type="match status" value="6"/>
</dbReference>
<dbReference type="EMBL" id="UYRU01046966">
    <property type="protein sequence ID" value="VDN09393.1"/>
    <property type="molecule type" value="Genomic_DNA"/>
</dbReference>
<keyword evidence="7" id="KW-0472">Membrane</keyword>
<proteinExistence type="predicted"/>
<dbReference type="OrthoDB" id="6288153at2759"/>
<evidence type="ECO:0000256" key="7">
    <source>
        <dbReference type="ARBA" id="ARBA00023136"/>
    </source>
</evidence>
<evidence type="ECO:0000256" key="6">
    <source>
        <dbReference type="ARBA" id="ARBA00022989"/>
    </source>
</evidence>
<dbReference type="CDD" id="cd11304">
    <property type="entry name" value="Cadherin_repeat"/>
    <property type="match status" value="6"/>
</dbReference>
<dbReference type="PANTHER" id="PTHR24025">
    <property type="entry name" value="DESMOGLEIN FAMILY MEMBER"/>
    <property type="match status" value="1"/>
</dbReference>
<keyword evidence="12" id="KW-1185">Reference proteome</keyword>
<evidence type="ECO:0000256" key="1">
    <source>
        <dbReference type="ARBA" id="ARBA00004370"/>
    </source>
</evidence>
<dbReference type="InterPro" id="IPR020894">
    <property type="entry name" value="Cadherin_CS"/>
</dbReference>
<keyword evidence="3" id="KW-0677">Repeat</keyword>
<dbReference type="PANTHER" id="PTHR24025:SF23">
    <property type="entry name" value="NEURAL-CADHERIN"/>
    <property type="match status" value="1"/>
</dbReference>
<keyword evidence="6" id="KW-1133">Transmembrane helix</keyword>
<evidence type="ECO:0000256" key="3">
    <source>
        <dbReference type="ARBA" id="ARBA00022737"/>
    </source>
</evidence>
<dbReference type="InterPro" id="IPR050971">
    <property type="entry name" value="Cadherin-domain_protein"/>
</dbReference>
<dbReference type="PRINTS" id="PR00205">
    <property type="entry name" value="CADHERIN"/>
</dbReference>
<dbReference type="GO" id="GO:0007156">
    <property type="term" value="P:homophilic cell adhesion via plasma membrane adhesion molecules"/>
    <property type="evidence" value="ECO:0007669"/>
    <property type="project" value="InterPro"/>
</dbReference>
<gene>
    <name evidence="11" type="ORF">DILT_LOCUS5224</name>
</gene>
<feature type="domain" description="Cadherin" evidence="9">
    <location>
        <begin position="348"/>
        <end position="491"/>
    </location>
</feature>
<evidence type="ECO:0000256" key="8">
    <source>
        <dbReference type="PROSITE-ProRule" id="PRU00043"/>
    </source>
</evidence>
<dbReference type="GO" id="GO:0005911">
    <property type="term" value="C:cell-cell junction"/>
    <property type="evidence" value="ECO:0007669"/>
    <property type="project" value="TreeGrafter"/>
</dbReference>
<dbReference type="PROSITE" id="PS50835">
    <property type="entry name" value="IG_LIKE"/>
    <property type="match status" value="1"/>
</dbReference>
<dbReference type="InterPro" id="IPR015919">
    <property type="entry name" value="Cadherin-like_sf"/>
</dbReference>
<feature type="domain" description="Cadherin" evidence="9">
    <location>
        <begin position="628"/>
        <end position="680"/>
    </location>
</feature>
<feature type="domain" description="Cadherin" evidence="9">
    <location>
        <begin position="6"/>
        <end position="54"/>
    </location>
</feature>
<dbReference type="GO" id="GO:0005509">
    <property type="term" value="F:calcium ion binding"/>
    <property type="evidence" value="ECO:0007669"/>
    <property type="project" value="UniProtKB-UniRule"/>
</dbReference>
<keyword evidence="2" id="KW-0812">Transmembrane</keyword>
<dbReference type="InterPro" id="IPR002126">
    <property type="entry name" value="Cadherin-like_dom"/>
</dbReference>
<evidence type="ECO:0008006" key="13">
    <source>
        <dbReference type="Google" id="ProtNLM"/>
    </source>
</evidence>
<feature type="domain" description="Cadherin" evidence="9">
    <location>
        <begin position="273"/>
        <end position="347"/>
    </location>
</feature>
<evidence type="ECO:0000259" key="10">
    <source>
        <dbReference type="PROSITE" id="PS50835"/>
    </source>
</evidence>
<dbReference type="AlphaFoldDB" id="A0A3P7LFJ8"/>
<dbReference type="Pfam" id="PF00028">
    <property type="entry name" value="Cadherin"/>
    <property type="match status" value="2"/>
</dbReference>
<evidence type="ECO:0000313" key="12">
    <source>
        <dbReference type="Proteomes" id="UP000281553"/>
    </source>
</evidence>